<gene>
    <name evidence="6" type="ORF">J437_LFUL013098</name>
</gene>
<evidence type="ECO:0008006" key="8">
    <source>
        <dbReference type="Google" id="ProtNLM"/>
    </source>
</evidence>
<feature type="compositionally biased region" description="Basic and acidic residues" evidence="3">
    <location>
        <begin position="245"/>
        <end position="265"/>
    </location>
</feature>
<evidence type="ECO:0000259" key="4">
    <source>
        <dbReference type="PROSITE" id="PS50054"/>
    </source>
</evidence>
<dbReference type="InterPro" id="IPR020405">
    <property type="entry name" value="Atypical_DUSP_subfamA"/>
</dbReference>
<dbReference type="Gene3D" id="3.90.190.10">
    <property type="entry name" value="Protein tyrosine phosphatase superfamily"/>
    <property type="match status" value="1"/>
</dbReference>
<dbReference type="PRINTS" id="PR01909">
    <property type="entry name" value="ADSPHPHTASEA"/>
</dbReference>
<feature type="domain" description="Tyrosine specific protein phosphatases" evidence="5">
    <location>
        <begin position="183"/>
        <end position="225"/>
    </location>
</feature>
<dbReference type="InterPro" id="IPR000340">
    <property type="entry name" value="Dual-sp_phosphatase_cat-dom"/>
</dbReference>
<protein>
    <recommendedName>
        <fullName evidence="8">Protein-serine/threonine phosphatase</fullName>
    </recommendedName>
</protein>
<dbReference type="GO" id="GO:0008138">
    <property type="term" value="F:protein tyrosine/serine/threonine phosphatase activity"/>
    <property type="evidence" value="ECO:0007669"/>
    <property type="project" value="InterPro"/>
</dbReference>
<feature type="compositionally biased region" description="Polar residues" evidence="3">
    <location>
        <begin position="21"/>
        <end position="30"/>
    </location>
</feature>
<dbReference type="PANTHER" id="PTHR45682">
    <property type="entry name" value="AGAP008228-PA"/>
    <property type="match status" value="1"/>
</dbReference>
<dbReference type="InterPro" id="IPR029021">
    <property type="entry name" value="Prot-tyrosine_phosphatase-like"/>
</dbReference>
<evidence type="ECO:0000259" key="5">
    <source>
        <dbReference type="PROSITE" id="PS50056"/>
    </source>
</evidence>
<dbReference type="GO" id="GO:0043409">
    <property type="term" value="P:negative regulation of MAPK cascade"/>
    <property type="evidence" value="ECO:0007669"/>
    <property type="project" value="TreeGrafter"/>
</dbReference>
<organism evidence="6 7">
    <name type="scientific">Ladona fulva</name>
    <name type="common">Scarce chaser dragonfly</name>
    <name type="synonym">Libellula fulva</name>
    <dbReference type="NCBI Taxonomy" id="123851"/>
    <lineage>
        <taxon>Eukaryota</taxon>
        <taxon>Metazoa</taxon>
        <taxon>Ecdysozoa</taxon>
        <taxon>Arthropoda</taxon>
        <taxon>Hexapoda</taxon>
        <taxon>Insecta</taxon>
        <taxon>Pterygota</taxon>
        <taxon>Palaeoptera</taxon>
        <taxon>Odonata</taxon>
        <taxon>Epiprocta</taxon>
        <taxon>Anisoptera</taxon>
        <taxon>Libelluloidea</taxon>
        <taxon>Libellulidae</taxon>
        <taxon>Ladona</taxon>
    </lineage>
</organism>
<feature type="region of interest" description="Disordered" evidence="3">
    <location>
        <begin position="245"/>
        <end position="295"/>
    </location>
</feature>
<dbReference type="Proteomes" id="UP000792457">
    <property type="component" value="Unassembled WGS sequence"/>
</dbReference>
<reference evidence="6" key="1">
    <citation type="submission" date="2013-04" db="EMBL/GenBank/DDBJ databases">
        <authorList>
            <person name="Qu J."/>
            <person name="Murali S.C."/>
            <person name="Bandaranaike D."/>
            <person name="Bellair M."/>
            <person name="Blankenburg K."/>
            <person name="Chao H."/>
            <person name="Dinh H."/>
            <person name="Doddapaneni H."/>
            <person name="Downs B."/>
            <person name="Dugan-Rocha S."/>
            <person name="Elkadiri S."/>
            <person name="Gnanaolivu R.D."/>
            <person name="Hernandez B."/>
            <person name="Javaid M."/>
            <person name="Jayaseelan J.C."/>
            <person name="Lee S."/>
            <person name="Li M."/>
            <person name="Ming W."/>
            <person name="Munidasa M."/>
            <person name="Muniz J."/>
            <person name="Nguyen L."/>
            <person name="Ongeri F."/>
            <person name="Osuji N."/>
            <person name="Pu L.-L."/>
            <person name="Puazo M."/>
            <person name="Qu C."/>
            <person name="Quiroz J."/>
            <person name="Raj R."/>
            <person name="Weissenberger G."/>
            <person name="Xin Y."/>
            <person name="Zou X."/>
            <person name="Han Y."/>
            <person name="Richards S."/>
            <person name="Worley K."/>
            <person name="Muzny D."/>
            <person name="Gibbs R."/>
        </authorList>
    </citation>
    <scope>NUCLEOTIDE SEQUENCE</scope>
    <source>
        <strain evidence="6">Sampled in the wild</strain>
    </source>
</reference>
<proteinExistence type="inferred from homology"/>
<feature type="active site" description="Phosphocysteine intermediate" evidence="2">
    <location>
        <position position="191"/>
    </location>
</feature>
<dbReference type="InterPro" id="IPR000387">
    <property type="entry name" value="Tyr_Pase_dom"/>
</dbReference>
<evidence type="ECO:0000256" key="3">
    <source>
        <dbReference type="SAM" id="MobiDB-lite"/>
    </source>
</evidence>
<feature type="region of interest" description="Disordered" evidence="3">
    <location>
        <begin position="1"/>
        <end position="33"/>
    </location>
</feature>
<dbReference type="EMBL" id="KZ308647">
    <property type="protein sequence ID" value="KAG8232737.1"/>
    <property type="molecule type" value="Genomic_DNA"/>
</dbReference>
<dbReference type="GO" id="GO:0005737">
    <property type="term" value="C:cytoplasm"/>
    <property type="evidence" value="ECO:0007669"/>
    <property type="project" value="TreeGrafter"/>
</dbReference>
<keyword evidence="7" id="KW-1185">Reference proteome</keyword>
<evidence type="ECO:0000313" key="6">
    <source>
        <dbReference type="EMBL" id="KAG8232737.1"/>
    </source>
</evidence>
<sequence length="295" mass="33952">MERIRVSGGRTQQERHKQNEKFSSGQQRSSYNKYVYERRRRYEAYKKRPRSRNHDKRTHGITGSMLYSIMRDTKTDFQPLPGYGHKTADVMQRINAGVDCDEVYPNVFIGNSGAARNKAYLRRLEVSHILNCAEGRGQVETNEDFYKDVGMRYLGLALKDDSSADLGCHLTSSSEFIDHALLSGGRVMVNCVMGMSRSCAIVLGFLMLRRGLGAREAVVTVRRRRNVRPNGGFLRQLAQLDNRLSRERGEKVDDEDSAAHRDERRRYLHTARSGSHRSQGHIRRRSPIRNSSRRF</sequence>
<dbReference type="InterPro" id="IPR020422">
    <property type="entry name" value="TYR_PHOSPHATASE_DUAL_dom"/>
</dbReference>
<dbReference type="AlphaFoldDB" id="A0A8K0KE21"/>
<feature type="domain" description="Tyrosine-protein phosphatase" evidence="4">
    <location>
        <begin position="99"/>
        <end position="246"/>
    </location>
</feature>
<name>A0A8K0KE21_LADFU</name>
<dbReference type="GO" id="GO:0033549">
    <property type="term" value="F:MAP kinase phosphatase activity"/>
    <property type="evidence" value="ECO:0007669"/>
    <property type="project" value="TreeGrafter"/>
</dbReference>
<dbReference type="Pfam" id="PF00782">
    <property type="entry name" value="DSPc"/>
    <property type="match status" value="1"/>
</dbReference>
<reference evidence="6" key="2">
    <citation type="submission" date="2017-10" db="EMBL/GenBank/DDBJ databases">
        <title>Ladona fulva Genome sequencing and assembly.</title>
        <authorList>
            <person name="Murali S."/>
            <person name="Richards S."/>
            <person name="Bandaranaike D."/>
            <person name="Bellair M."/>
            <person name="Blankenburg K."/>
            <person name="Chao H."/>
            <person name="Dinh H."/>
            <person name="Doddapaneni H."/>
            <person name="Dugan-Rocha S."/>
            <person name="Elkadiri S."/>
            <person name="Gnanaolivu R."/>
            <person name="Hernandez B."/>
            <person name="Skinner E."/>
            <person name="Javaid M."/>
            <person name="Lee S."/>
            <person name="Li M."/>
            <person name="Ming W."/>
            <person name="Munidasa M."/>
            <person name="Muniz J."/>
            <person name="Nguyen L."/>
            <person name="Hughes D."/>
            <person name="Osuji N."/>
            <person name="Pu L.-L."/>
            <person name="Puazo M."/>
            <person name="Qu C."/>
            <person name="Quiroz J."/>
            <person name="Raj R."/>
            <person name="Weissenberger G."/>
            <person name="Xin Y."/>
            <person name="Zou X."/>
            <person name="Han Y."/>
            <person name="Worley K."/>
            <person name="Muzny D."/>
            <person name="Gibbs R."/>
        </authorList>
    </citation>
    <scope>NUCLEOTIDE SEQUENCE</scope>
    <source>
        <strain evidence="6">Sampled in the wild</strain>
    </source>
</reference>
<evidence type="ECO:0000256" key="1">
    <source>
        <dbReference type="ARBA" id="ARBA00008601"/>
    </source>
</evidence>
<dbReference type="PROSITE" id="PS50054">
    <property type="entry name" value="TYR_PHOSPHATASE_DUAL"/>
    <property type="match status" value="1"/>
</dbReference>
<dbReference type="PROSITE" id="PS50056">
    <property type="entry name" value="TYR_PHOSPHATASE_2"/>
    <property type="match status" value="1"/>
</dbReference>
<dbReference type="OrthoDB" id="253091at2759"/>
<dbReference type="SMART" id="SM00195">
    <property type="entry name" value="DSPc"/>
    <property type="match status" value="1"/>
</dbReference>
<comment type="caution">
    <text evidence="6">The sequence shown here is derived from an EMBL/GenBank/DDBJ whole genome shotgun (WGS) entry which is preliminary data.</text>
</comment>
<dbReference type="PANTHER" id="PTHR45682:SF5">
    <property type="entry name" value="DUAL SPECIFICITY PROTEIN PHOSPHATASE"/>
    <property type="match status" value="1"/>
</dbReference>
<feature type="compositionally biased region" description="Basic residues" evidence="3">
    <location>
        <begin position="266"/>
        <end position="295"/>
    </location>
</feature>
<comment type="similarity">
    <text evidence="1">Belongs to the protein-tyrosine phosphatase family. Non-receptor class dual specificity subfamily.</text>
</comment>
<evidence type="ECO:0000313" key="7">
    <source>
        <dbReference type="Proteomes" id="UP000792457"/>
    </source>
</evidence>
<evidence type="ECO:0000256" key="2">
    <source>
        <dbReference type="PIRSR" id="PIRSR620405-1"/>
    </source>
</evidence>
<dbReference type="SUPFAM" id="SSF52799">
    <property type="entry name" value="(Phosphotyrosine protein) phosphatases II"/>
    <property type="match status" value="1"/>
</dbReference>
<accession>A0A8K0KE21</accession>